<name>A0A8J2KN02_9HEXA</name>
<reference evidence="1" key="1">
    <citation type="submission" date="2021-06" db="EMBL/GenBank/DDBJ databases">
        <authorList>
            <person name="Hodson N. C."/>
            <person name="Mongue J. A."/>
            <person name="Jaron S. K."/>
        </authorList>
    </citation>
    <scope>NUCLEOTIDE SEQUENCE</scope>
</reference>
<gene>
    <name evidence="1" type="ORF">AFUS01_LOCUS28041</name>
</gene>
<protein>
    <submittedName>
        <fullName evidence="1">Uncharacterized protein</fullName>
    </submittedName>
</protein>
<proteinExistence type="predicted"/>
<dbReference type="AlphaFoldDB" id="A0A8J2KN02"/>
<accession>A0A8J2KN02</accession>
<organism evidence="1 2">
    <name type="scientific">Allacma fusca</name>
    <dbReference type="NCBI Taxonomy" id="39272"/>
    <lineage>
        <taxon>Eukaryota</taxon>
        <taxon>Metazoa</taxon>
        <taxon>Ecdysozoa</taxon>
        <taxon>Arthropoda</taxon>
        <taxon>Hexapoda</taxon>
        <taxon>Collembola</taxon>
        <taxon>Symphypleona</taxon>
        <taxon>Sminthuridae</taxon>
        <taxon>Allacma</taxon>
    </lineage>
</organism>
<sequence length="77" mass="8933">SVVRVHVTVEKFTRSPVHVFRDRENHFGAPVYIGELERICWTPCMKCVGGKYGISLWESLERAPKFRGLEEKRDAVE</sequence>
<evidence type="ECO:0000313" key="1">
    <source>
        <dbReference type="EMBL" id="CAG7817475.1"/>
    </source>
</evidence>
<dbReference type="EMBL" id="CAJVCH010395148">
    <property type="protein sequence ID" value="CAG7817475.1"/>
    <property type="molecule type" value="Genomic_DNA"/>
</dbReference>
<comment type="caution">
    <text evidence="1">The sequence shown here is derived from an EMBL/GenBank/DDBJ whole genome shotgun (WGS) entry which is preliminary data.</text>
</comment>
<evidence type="ECO:0000313" key="2">
    <source>
        <dbReference type="Proteomes" id="UP000708208"/>
    </source>
</evidence>
<keyword evidence="2" id="KW-1185">Reference proteome</keyword>
<feature type="non-terminal residue" evidence="1">
    <location>
        <position position="1"/>
    </location>
</feature>
<dbReference type="Proteomes" id="UP000708208">
    <property type="component" value="Unassembled WGS sequence"/>
</dbReference>